<comment type="caution">
    <text evidence="8">The sequence shown here is derived from an EMBL/GenBank/DDBJ whole genome shotgun (WGS) entry which is preliminary data.</text>
</comment>
<keyword evidence="5 7" id="KW-1133">Transmembrane helix</keyword>
<dbReference type="NCBIfam" id="TIGR00427">
    <property type="entry name" value="NAAT family transporter"/>
    <property type="match status" value="1"/>
</dbReference>
<protein>
    <recommendedName>
        <fullName evidence="7">UPF0056 membrane protein</fullName>
    </recommendedName>
</protein>
<feature type="transmembrane region" description="Helical" evidence="7">
    <location>
        <begin position="6"/>
        <end position="29"/>
    </location>
</feature>
<keyword evidence="3" id="KW-1003">Cell membrane</keyword>
<feature type="transmembrane region" description="Helical" evidence="7">
    <location>
        <begin position="181"/>
        <end position="199"/>
    </location>
</feature>
<gene>
    <name evidence="8" type="ORF">JF539_00905</name>
</gene>
<accession>A0A939EC35</accession>
<sequence length="211" mass="22278">MDQALFLKIFAALFAIMNPIANLPVFLSLTADKGAGFERKVAFTLLISLSVGAAIVGLTGDMILKVFGISLDAFRLAGGFLILLIALNLISGEKSKAHHGTPEEQEQHAAQENPAIYPLTIPILLGPGSISTMIIFRGQVTGLSQEIAYIAGIAASIAVLIATFFSAPFLSRFLGQTATSVMSRLMGMILAAIAMEMMVDSLKVLLPGLAK</sequence>
<evidence type="ECO:0000256" key="5">
    <source>
        <dbReference type="ARBA" id="ARBA00022989"/>
    </source>
</evidence>
<dbReference type="InterPro" id="IPR002771">
    <property type="entry name" value="Multi_antbiot-R_MarC"/>
</dbReference>
<feature type="transmembrane region" description="Helical" evidence="7">
    <location>
        <begin position="147"/>
        <end position="169"/>
    </location>
</feature>
<reference evidence="8" key="1">
    <citation type="submission" date="2020-12" db="EMBL/GenBank/DDBJ databases">
        <title>Oil enriched cultivation method for isolating marine PHA-producing bacteria.</title>
        <authorList>
            <person name="Zheng W."/>
            <person name="Yu S."/>
            <person name="Huang Y."/>
        </authorList>
    </citation>
    <scope>NUCLEOTIDE SEQUENCE</scope>
    <source>
        <strain evidence="8">SY-2-12</strain>
    </source>
</reference>
<evidence type="ECO:0000256" key="3">
    <source>
        <dbReference type="ARBA" id="ARBA00022475"/>
    </source>
</evidence>
<evidence type="ECO:0000256" key="4">
    <source>
        <dbReference type="ARBA" id="ARBA00022692"/>
    </source>
</evidence>
<comment type="subcellular location">
    <subcellularLocation>
        <location evidence="1 7">Cell membrane</location>
        <topology evidence="1 7">Multi-pass membrane protein</topology>
    </subcellularLocation>
</comment>
<dbReference type="Proteomes" id="UP000664096">
    <property type="component" value="Unassembled WGS sequence"/>
</dbReference>
<evidence type="ECO:0000313" key="8">
    <source>
        <dbReference type="EMBL" id="MBN9668874.1"/>
    </source>
</evidence>
<feature type="transmembrane region" description="Helical" evidence="7">
    <location>
        <begin position="66"/>
        <end position="90"/>
    </location>
</feature>
<name>A0A939EC35_9HYPH</name>
<feature type="transmembrane region" description="Helical" evidence="7">
    <location>
        <begin position="115"/>
        <end position="135"/>
    </location>
</feature>
<keyword evidence="4 7" id="KW-0812">Transmembrane</keyword>
<dbReference type="RefSeq" id="WP_207138221.1">
    <property type="nucleotide sequence ID" value="NZ_JAEKJZ010000001.1"/>
</dbReference>
<dbReference type="PANTHER" id="PTHR33508">
    <property type="entry name" value="UPF0056 MEMBRANE PROTEIN YHCE"/>
    <property type="match status" value="1"/>
</dbReference>
<evidence type="ECO:0000256" key="7">
    <source>
        <dbReference type="RuleBase" id="RU362048"/>
    </source>
</evidence>
<keyword evidence="6 7" id="KW-0472">Membrane</keyword>
<evidence type="ECO:0000256" key="6">
    <source>
        <dbReference type="ARBA" id="ARBA00023136"/>
    </source>
</evidence>
<organism evidence="8 9">
    <name type="scientific">Roseibium aggregatum</name>
    <dbReference type="NCBI Taxonomy" id="187304"/>
    <lineage>
        <taxon>Bacteria</taxon>
        <taxon>Pseudomonadati</taxon>
        <taxon>Pseudomonadota</taxon>
        <taxon>Alphaproteobacteria</taxon>
        <taxon>Hyphomicrobiales</taxon>
        <taxon>Stappiaceae</taxon>
        <taxon>Roseibium</taxon>
    </lineage>
</organism>
<dbReference type="AlphaFoldDB" id="A0A939EC35"/>
<feature type="transmembrane region" description="Helical" evidence="7">
    <location>
        <begin position="41"/>
        <end position="60"/>
    </location>
</feature>
<evidence type="ECO:0000256" key="1">
    <source>
        <dbReference type="ARBA" id="ARBA00004651"/>
    </source>
</evidence>
<dbReference type="GO" id="GO:0005886">
    <property type="term" value="C:plasma membrane"/>
    <property type="evidence" value="ECO:0007669"/>
    <property type="project" value="UniProtKB-SubCell"/>
</dbReference>
<dbReference type="PANTHER" id="PTHR33508:SF1">
    <property type="entry name" value="UPF0056 MEMBRANE PROTEIN YHCE"/>
    <property type="match status" value="1"/>
</dbReference>
<dbReference type="EMBL" id="JAEKJZ010000001">
    <property type="protein sequence ID" value="MBN9668874.1"/>
    <property type="molecule type" value="Genomic_DNA"/>
</dbReference>
<comment type="similarity">
    <text evidence="2 7">Belongs to the UPF0056 (MarC) family.</text>
</comment>
<evidence type="ECO:0000313" key="9">
    <source>
        <dbReference type="Proteomes" id="UP000664096"/>
    </source>
</evidence>
<proteinExistence type="inferred from homology"/>
<evidence type="ECO:0000256" key="2">
    <source>
        <dbReference type="ARBA" id="ARBA00009784"/>
    </source>
</evidence>
<dbReference type="Pfam" id="PF01914">
    <property type="entry name" value="MarC"/>
    <property type="match status" value="1"/>
</dbReference>